<dbReference type="SUPFAM" id="SSF46785">
    <property type="entry name" value="Winged helix' DNA-binding domain"/>
    <property type="match status" value="1"/>
</dbReference>
<evidence type="ECO:0000256" key="10">
    <source>
        <dbReference type="ARBA" id="ARBA00023242"/>
    </source>
</evidence>
<dbReference type="Pfam" id="PF24658">
    <property type="entry name" value="DUF7647"/>
    <property type="match status" value="1"/>
</dbReference>
<feature type="repeat" description="Solcar" evidence="11">
    <location>
        <begin position="1614"/>
        <end position="1700"/>
    </location>
</feature>
<gene>
    <name evidence="18" type="ORF">F3Y22_tig00110324pilonHSYRG00054</name>
</gene>
<comment type="subcellular location">
    <subcellularLocation>
        <location evidence="2">Membrane</location>
        <topology evidence="2">Multi-pass membrane protein</topology>
    </subcellularLocation>
    <subcellularLocation>
        <location evidence="1">Nucleus</location>
    </subcellularLocation>
</comment>
<organism evidence="18 19">
    <name type="scientific">Hibiscus syriacus</name>
    <name type="common">Rose of Sharon</name>
    <dbReference type="NCBI Taxonomy" id="106335"/>
    <lineage>
        <taxon>Eukaryota</taxon>
        <taxon>Viridiplantae</taxon>
        <taxon>Streptophyta</taxon>
        <taxon>Embryophyta</taxon>
        <taxon>Tracheophyta</taxon>
        <taxon>Spermatophyta</taxon>
        <taxon>Magnoliopsida</taxon>
        <taxon>eudicotyledons</taxon>
        <taxon>Gunneridae</taxon>
        <taxon>Pentapetalae</taxon>
        <taxon>rosids</taxon>
        <taxon>malvids</taxon>
        <taxon>Malvales</taxon>
        <taxon>Malvaceae</taxon>
        <taxon>Malvoideae</taxon>
        <taxon>Hibiscus</taxon>
    </lineage>
</organism>
<keyword evidence="10" id="KW-0539">Nucleus</keyword>
<dbReference type="InterPro" id="IPR044210">
    <property type="entry name" value="Tfc3-like"/>
</dbReference>
<proteinExistence type="predicted"/>
<dbReference type="InterPro" id="IPR007309">
    <property type="entry name" value="TFIIIC_Bblock-bd"/>
</dbReference>
<dbReference type="InterPro" id="IPR036388">
    <property type="entry name" value="WH-like_DNA-bd_sf"/>
</dbReference>
<dbReference type="PRINTS" id="PR00926">
    <property type="entry name" value="MITOCARRIER"/>
</dbReference>
<evidence type="ECO:0000256" key="11">
    <source>
        <dbReference type="PROSITE-ProRule" id="PRU00282"/>
    </source>
</evidence>
<dbReference type="PROSITE" id="PS50920">
    <property type="entry name" value="SOLCAR"/>
    <property type="match status" value="3"/>
</dbReference>
<feature type="region of interest" description="Disordered" evidence="12">
    <location>
        <begin position="1071"/>
        <end position="1093"/>
    </location>
</feature>
<feature type="repeat" description="Solcar" evidence="11">
    <location>
        <begin position="1819"/>
        <end position="1908"/>
    </location>
</feature>
<dbReference type="PANTHER" id="PTHR15180:SF1">
    <property type="entry name" value="GENERAL TRANSCRIPTION FACTOR 3C POLYPEPTIDE 1"/>
    <property type="match status" value="1"/>
</dbReference>
<dbReference type="GO" id="GO:0016020">
    <property type="term" value="C:membrane"/>
    <property type="evidence" value="ECO:0007669"/>
    <property type="project" value="UniProtKB-SubCell"/>
</dbReference>
<feature type="domain" description="B-block binding subunit of TFIIIC" evidence="13">
    <location>
        <begin position="109"/>
        <end position="180"/>
    </location>
</feature>
<name>A0A6A3B3U2_HIBSY</name>
<dbReference type="GO" id="GO:0005634">
    <property type="term" value="C:nucleus"/>
    <property type="evidence" value="ECO:0007669"/>
    <property type="project" value="UniProtKB-SubCell"/>
</dbReference>
<dbReference type="Pfam" id="PF24655">
    <property type="entry name" value="DUF7645"/>
    <property type="match status" value="1"/>
</dbReference>
<evidence type="ECO:0000259" key="15">
    <source>
        <dbReference type="Pfam" id="PF24538"/>
    </source>
</evidence>
<dbReference type="GO" id="GO:0042791">
    <property type="term" value="P:5S class rRNA transcription by RNA polymerase III"/>
    <property type="evidence" value="ECO:0007669"/>
    <property type="project" value="TreeGrafter"/>
</dbReference>
<feature type="repeat" description="Solcar" evidence="11">
    <location>
        <begin position="1710"/>
        <end position="1812"/>
    </location>
</feature>
<feature type="region of interest" description="Disordered" evidence="12">
    <location>
        <begin position="369"/>
        <end position="449"/>
    </location>
</feature>
<keyword evidence="5 11" id="KW-0812">Transmembrane</keyword>
<dbReference type="InterPro" id="IPR002067">
    <property type="entry name" value="MCP"/>
</dbReference>
<dbReference type="Pfam" id="PF24538">
    <property type="entry name" value="DUF7599"/>
    <property type="match status" value="1"/>
</dbReference>
<keyword evidence="8 11" id="KW-0472">Membrane</keyword>
<evidence type="ECO:0000256" key="2">
    <source>
        <dbReference type="ARBA" id="ARBA00004141"/>
    </source>
</evidence>
<dbReference type="GO" id="GO:0006384">
    <property type="term" value="P:transcription initiation at RNA polymerase III promoter"/>
    <property type="evidence" value="ECO:0007669"/>
    <property type="project" value="InterPro"/>
</dbReference>
<dbReference type="InterPro" id="IPR056062">
    <property type="entry name" value="DUF7645"/>
</dbReference>
<feature type="domain" description="DUF7647" evidence="17">
    <location>
        <begin position="845"/>
        <end position="1016"/>
    </location>
</feature>
<dbReference type="InterPro" id="IPR056020">
    <property type="entry name" value="DUF7599"/>
</dbReference>
<dbReference type="Gene3D" id="1.10.10.10">
    <property type="entry name" value="Winged helix-like DNA-binding domain superfamily/Winged helix DNA-binding domain"/>
    <property type="match status" value="1"/>
</dbReference>
<keyword evidence="7" id="KW-0238">DNA-binding</keyword>
<dbReference type="GO" id="GO:0000127">
    <property type="term" value="C:transcription factor TFIIIC complex"/>
    <property type="evidence" value="ECO:0007669"/>
    <property type="project" value="InterPro"/>
</dbReference>
<evidence type="ECO:0000256" key="9">
    <source>
        <dbReference type="ARBA" id="ARBA00023163"/>
    </source>
</evidence>
<evidence type="ECO:0000259" key="17">
    <source>
        <dbReference type="Pfam" id="PF24658"/>
    </source>
</evidence>
<dbReference type="Pfam" id="PF04182">
    <property type="entry name" value="B-block_TFIIIC"/>
    <property type="match status" value="1"/>
</dbReference>
<evidence type="ECO:0000256" key="4">
    <source>
        <dbReference type="ARBA" id="ARBA00022553"/>
    </source>
</evidence>
<dbReference type="InterPro" id="IPR036390">
    <property type="entry name" value="WH_DNA-bd_sf"/>
</dbReference>
<dbReference type="Pfam" id="PF00153">
    <property type="entry name" value="Mito_carr"/>
    <property type="match status" value="3"/>
</dbReference>
<evidence type="ECO:0000256" key="1">
    <source>
        <dbReference type="ARBA" id="ARBA00004123"/>
    </source>
</evidence>
<evidence type="ECO:0000259" key="16">
    <source>
        <dbReference type="Pfam" id="PF24655"/>
    </source>
</evidence>
<dbReference type="Proteomes" id="UP000436088">
    <property type="component" value="Unassembled WGS sequence"/>
</dbReference>
<feature type="domain" description="General transcription factor 3C polypeptide 1 winged-helix" evidence="14">
    <location>
        <begin position="1"/>
        <end position="92"/>
    </location>
</feature>
<evidence type="ECO:0000256" key="3">
    <source>
        <dbReference type="ARBA" id="ARBA00022448"/>
    </source>
</evidence>
<evidence type="ECO:0000256" key="12">
    <source>
        <dbReference type="SAM" id="MobiDB-lite"/>
    </source>
</evidence>
<comment type="caution">
    <text evidence="18">The sequence shown here is derived from an EMBL/GenBank/DDBJ whole genome shotgun (WGS) entry which is preliminary data.</text>
</comment>
<evidence type="ECO:0000256" key="6">
    <source>
        <dbReference type="ARBA" id="ARBA00022737"/>
    </source>
</evidence>
<dbReference type="InterPro" id="IPR023395">
    <property type="entry name" value="MCP_dom_sf"/>
</dbReference>
<evidence type="ECO:0000256" key="7">
    <source>
        <dbReference type="ARBA" id="ARBA00023125"/>
    </source>
</evidence>
<dbReference type="EMBL" id="VEPZ02000931">
    <property type="protein sequence ID" value="KAE8710337.1"/>
    <property type="molecule type" value="Genomic_DNA"/>
</dbReference>
<feature type="domain" description="DUF7599" evidence="15">
    <location>
        <begin position="213"/>
        <end position="273"/>
    </location>
</feature>
<accession>A0A6A3B3U2</accession>
<keyword evidence="9" id="KW-0804">Transcription</keyword>
<protein>
    <submittedName>
        <fullName evidence="18">SNARE-like superfamily protein</fullName>
    </submittedName>
</protein>
<feature type="compositionally biased region" description="Basic and acidic residues" evidence="12">
    <location>
        <begin position="378"/>
        <end position="437"/>
    </location>
</feature>
<evidence type="ECO:0000313" key="18">
    <source>
        <dbReference type="EMBL" id="KAE8710337.1"/>
    </source>
</evidence>
<evidence type="ECO:0000259" key="13">
    <source>
        <dbReference type="Pfam" id="PF04182"/>
    </source>
</evidence>
<dbReference type="GO" id="GO:0003677">
    <property type="term" value="F:DNA binding"/>
    <property type="evidence" value="ECO:0007669"/>
    <property type="project" value="UniProtKB-KW"/>
</dbReference>
<feature type="domain" description="DUF7645" evidence="16">
    <location>
        <begin position="1018"/>
        <end position="1057"/>
    </location>
</feature>
<reference evidence="18" key="1">
    <citation type="submission" date="2019-09" db="EMBL/GenBank/DDBJ databases">
        <title>Draft genome information of white flower Hibiscus syriacus.</title>
        <authorList>
            <person name="Kim Y.-M."/>
        </authorList>
    </citation>
    <scope>NUCLEOTIDE SEQUENCE [LARGE SCALE GENOMIC DNA]</scope>
    <source>
        <strain evidence="18">YM2019G1</strain>
    </source>
</reference>
<evidence type="ECO:0000256" key="8">
    <source>
        <dbReference type="ARBA" id="ARBA00023136"/>
    </source>
</evidence>
<evidence type="ECO:0000313" key="19">
    <source>
        <dbReference type="Proteomes" id="UP000436088"/>
    </source>
</evidence>
<keyword evidence="3" id="KW-0813">Transport</keyword>
<dbReference type="SUPFAM" id="SSF103506">
    <property type="entry name" value="Mitochondrial carrier"/>
    <property type="match status" value="1"/>
</dbReference>
<keyword evidence="19" id="KW-1185">Reference proteome</keyword>
<dbReference type="InterPro" id="IPR056064">
    <property type="entry name" value="DUF7647"/>
</dbReference>
<dbReference type="Pfam" id="PF23704">
    <property type="entry name" value="WHD_GTF3C1_N"/>
    <property type="match status" value="1"/>
</dbReference>
<evidence type="ECO:0000256" key="5">
    <source>
        <dbReference type="ARBA" id="ARBA00022692"/>
    </source>
</evidence>
<dbReference type="InterPro" id="IPR018108">
    <property type="entry name" value="MCP_transmembrane"/>
</dbReference>
<sequence length="1913" mass="216024">MDSIISSAVEEICSTGRDGVALSSLCSKLASSVEIKRVLWENLLQIPALQFRKRNRVYDSNDRLIQPFDDAEKLDLNVVAKEKLCDNFLGIYDFSLGGEEKEFHQQPLVLERIASARTNGITQSQLSKEFGIEGNRFFYLVKKLEKSGLIIRQEARVRTRGSGKQCLSTKLIHLYRYAKQLRSQEKFEVTKDEGTWTRGFKRRTYEEDILVNDSVPLMKAICDKLEEAHGKDINVILAMSGSRQAKHRWQKVYDRLKTAGVVEEINVKVNGKIYDTIDATGSKGMLITEAQSTTGSNPIDPIQAQEAQQTRETQLGFPQLLQPPIDPNRPIQRQIQRSTSHLEETLGYHNPRTYSGRHLQLFQLREATPPPALQSSPEDSRSCTESRTTHRSMREESKNNEHIETERERATRNERASNRKETEEITRAKHDQTTNREKKSRTYLAGSQTSEIQVETEIGAVEVGSGEGQPLDTAVHDSDGWVLFVLCCLIWVHFLQEQKVGSTGVLAALHPRLRVSLSKSKAYVFLGNKDVFTRHHFGKSLEPSPWPCLYCIASITSFMVEISCLSYIAALEMLKYSHFRHVQEVVVVSSSKRFGIEKKPNHRNCFLMSNKFGMPMQMELHNKSMNTEFGQPGTVNLLMCSDGSARISDLWNSESDTLWKTNDYENEMNLSFCSRRDSEASNSISNMCKPQELIHETRAVSPNRTVHSVKTATLMLKACQSSTVDSARRGQRILELLQVEKIVLRTELYRIKSSRKLAHGKTSLRKRNNNPVRLLDCVQITQIYDSSNSLSLRTEAMRANGFIFGKMVKARLLHSYLWDYARGLSARGDVLSDGRQDNDLQKPYIIHNLFDMEGATKEIPLELFLQVVGSTVKVDNMREKFKKGVCLCDLSIQEYNDLNDASAIRRLSSIVTILQRLKFSEYMNVIQLPWCSPVYALELKPYIEEPLLVATHSNSGFLDLGPEQEIVRHEFILSNRDDVDEYWQFLEYTYARVDPKVGSHALPGYTVHEIMDLCSKNDCWSACNALLKLLAKTKCNEKLPYKKCKEIAKNLNLTMLQKKIPSSAGSGKDFIGGENKMLSSPQKHESQLQGQQEEDHWKYSERFGVNGDKYHSSTNHSAFSKLNSVRPKRFQWTDDADRQLVIQYVKNIVGLGANLTEGCRLSFGNLPAHPNACYRRKKFLKQNRRFKESFRSLCNMLSKQHEKQLEQMEKRSMDDDNCGSIMPGSSGTGAKRSLFEGIECNKSIGCLDFDSFSEEKINFSLEEVLRSRQEPLLEAPRNANVCDYQFPLNTGSNAAKFSRWLVEHEKKFRRGGLDLTVDLKCGETFHLFALIYSGELFISPSIPVEGVGEVEFVKGLSAPFIDDSSIDNRREKGFPGIKLSVHRASVPRAVSLESSFKNGENFGDEHFIDGYYVGSNSGTLEVGSISSHSEIVKENLNFEHTVPTPGDSCKSLWELMVDHAAHLMPLTTSQEYVGSLSEEAFKSVYTAIQKADDQGLTIAEVSKFMNTLGEKMAELVIDVLQKFGQAEKGDIIRKMDFPMINSQPLKKLLRLMVRGGHLIVKKKHQSKRTGVPAILGTMIGAGGVGMGSESYEFGSSIDDESYEDEHVQIVHSLPFYFMELIAAGASTTVSKTTVAPLERIKILLQTRAEGFHSVGVYGSLKKVMKNEGFKGLYKANGVCVVRMLPHSIFHYMTYEQYRGFLLYKWPCVGQGPLLDILAGSAASATAFLCTYPLDLARTKYAYQVVNRRQNLGDSHRCTHSGLPAHRRIRDVFKAVYKQGGMSGFYRGVGPTLGGILPYNVLKFYSNEELKKWVPKEDQSSMALNLSCGALAGLVGQTIIYPLDVVRRQMQVDIRNQNGIRYKNSIETFKSIVHDQGWRQLYAGLCINYIKVVPSLAIGLTAFDVVSQRLSFPQ</sequence>
<keyword evidence="6" id="KW-0677">Repeat</keyword>
<feature type="compositionally biased region" description="Polar residues" evidence="12">
    <location>
        <begin position="1077"/>
        <end position="1091"/>
    </location>
</feature>
<dbReference type="PANTHER" id="PTHR15180">
    <property type="entry name" value="GENERAL TRANSCRIPTION FACTOR 3C POLYPEPTIDE 1"/>
    <property type="match status" value="1"/>
</dbReference>
<keyword evidence="4" id="KW-0597">Phosphoprotein</keyword>
<dbReference type="Gene3D" id="1.50.40.10">
    <property type="entry name" value="Mitochondrial carrier domain"/>
    <property type="match status" value="1"/>
</dbReference>
<dbReference type="GO" id="GO:0055085">
    <property type="term" value="P:transmembrane transport"/>
    <property type="evidence" value="ECO:0007669"/>
    <property type="project" value="InterPro"/>
</dbReference>
<evidence type="ECO:0000259" key="14">
    <source>
        <dbReference type="Pfam" id="PF23704"/>
    </source>
</evidence>
<dbReference type="InterPro" id="IPR056428">
    <property type="entry name" value="WH_GTF3C1"/>
</dbReference>